<dbReference type="AlphaFoldDB" id="A0A7G9YMZ4"/>
<protein>
    <submittedName>
        <fullName evidence="1">Uncharacterized protein</fullName>
    </submittedName>
</protein>
<proteinExistence type="predicted"/>
<reference evidence="1" key="1">
    <citation type="submission" date="2020-06" db="EMBL/GenBank/DDBJ databases">
        <title>Unique genomic features of the anaerobic methanotrophic archaea.</title>
        <authorList>
            <person name="Chadwick G.L."/>
            <person name="Skennerton C.T."/>
            <person name="Laso-Perez R."/>
            <person name="Leu A.O."/>
            <person name="Speth D.R."/>
            <person name="Yu H."/>
            <person name="Morgan-Lang C."/>
            <person name="Hatzenpichler R."/>
            <person name="Goudeau D."/>
            <person name="Malmstrom R."/>
            <person name="Brazelton W.J."/>
            <person name="Woyke T."/>
            <person name="Hallam S.J."/>
            <person name="Tyson G.W."/>
            <person name="Wegener G."/>
            <person name="Boetius A."/>
            <person name="Orphan V."/>
        </authorList>
    </citation>
    <scope>NUCLEOTIDE SEQUENCE</scope>
</reference>
<sequence>MVKMEKEEIVELIRSEVAKEFGEERIKYIEYFGPYEGEDLNVRVRVEGLKDRNEGYSVHSRLFDKFLELGIDVPLPIARA</sequence>
<name>A0A7G9YMZ4_9EURY</name>
<evidence type="ECO:0000313" key="1">
    <source>
        <dbReference type="EMBL" id="QNO49378.1"/>
    </source>
</evidence>
<dbReference type="EMBL" id="MT631378">
    <property type="protein sequence ID" value="QNO49378.1"/>
    <property type="molecule type" value="Genomic_DNA"/>
</dbReference>
<gene>
    <name evidence="1" type="ORF">ICHGDBFH_00033</name>
</gene>
<organism evidence="1">
    <name type="scientific">Candidatus Methanogaster sp. ANME-2c ERB4</name>
    <dbReference type="NCBI Taxonomy" id="2759911"/>
    <lineage>
        <taxon>Archaea</taxon>
        <taxon>Methanobacteriati</taxon>
        <taxon>Methanobacteriota</taxon>
        <taxon>Stenosarchaea group</taxon>
        <taxon>Methanomicrobia</taxon>
        <taxon>Methanosarcinales</taxon>
        <taxon>ANME-2 cluster</taxon>
        <taxon>Candidatus Methanogasteraceae</taxon>
        <taxon>Candidatus Methanogaster</taxon>
    </lineage>
</organism>
<accession>A0A7G9YMZ4</accession>